<evidence type="ECO:0000313" key="3">
    <source>
        <dbReference type="Proteomes" id="UP000235220"/>
    </source>
</evidence>
<dbReference type="Pfam" id="PF03732">
    <property type="entry name" value="Retrotrans_gag"/>
    <property type="match status" value="1"/>
</dbReference>
<dbReference type="PANTHER" id="PTHR33223:SF11">
    <property type="entry name" value="ELEMENT PROTEIN, PUTATIVE-RELATED"/>
    <property type="match status" value="1"/>
</dbReference>
<feature type="compositionally biased region" description="Polar residues" evidence="1">
    <location>
        <begin position="191"/>
        <end position="202"/>
    </location>
</feature>
<proteinExistence type="predicted"/>
<dbReference type="Proteomes" id="UP000235220">
    <property type="component" value="Chromosome 2"/>
</dbReference>
<organism evidence="3 4">
    <name type="scientific">Juglans regia</name>
    <name type="common">English walnut</name>
    <dbReference type="NCBI Taxonomy" id="51240"/>
    <lineage>
        <taxon>Eukaryota</taxon>
        <taxon>Viridiplantae</taxon>
        <taxon>Streptophyta</taxon>
        <taxon>Embryophyta</taxon>
        <taxon>Tracheophyta</taxon>
        <taxon>Spermatophyta</taxon>
        <taxon>Magnoliopsida</taxon>
        <taxon>eudicotyledons</taxon>
        <taxon>Gunneridae</taxon>
        <taxon>Pentapetalae</taxon>
        <taxon>rosids</taxon>
        <taxon>fabids</taxon>
        <taxon>Fagales</taxon>
        <taxon>Juglandaceae</taxon>
        <taxon>Juglans</taxon>
    </lineage>
</organism>
<dbReference type="PANTHER" id="PTHR33223">
    <property type="entry name" value="CCHC-TYPE DOMAIN-CONTAINING PROTEIN"/>
    <property type="match status" value="1"/>
</dbReference>
<feature type="region of interest" description="Disordered" evidence="1">
    <location>
        <begin position="181"/>
        <end position="202"/>
    </location>
</feature>
<reference evidence="4" key="1">
    <citation type="submission" date="2025-08" db="UniProtKB">
        <authorList>
            <consortium name="RefSeq"/>
        </authorList>
    </citation>
    <scope>IDENTIFICATION</scope>
    <source>
        <tissue evidence="4">Leaves</tissue>
    </source>
</reference>
<dbReference type="KEGG" id="jre:118347677"/>
<evidence type="ECO:0000259" key="2">
    <source>
        <dbReference type="Pfam" id="PF03732"/>
    </source>
</evidence>
<evidence type="ECO:0000313" key="4">
    <source>
        <dbReference type="RefSeq" id="XP_035543590.1"/>
    </source>
</evidence>
<keyword evidence="3" id="KW-1185">Reference proteome</keyword>
<dbReference type="GeneID" id="118347677"/>
<dbReference type="InParanoid" id="A0A6P9E653"/>
<protein>
    <submittedName>
        <fullName evidence="4">Uncharacterized protein LOC118347677</fullName>
    </submittedName>
</protein>
<feature type="domain" description="Retrotransposon gag" evidence="2">
    <location>
        <begin position="39"/>
        <end position="137"/>
    </location>
</feature>
<dbReference type="RefSeq" id="XP_035543590.1">
    <property type="nucleotide sequence ID" value="XM_035687697.1"/>
</dbReference>
<sequence length="202" mass="23387">MDPPLFDGRGDPTLAEDWIQDIEEILRVLTCIEEQKVAYATFKLTGEAKRWWISERSIREVEGTEIVSWLHFKQIFLERFFPSSFREDKAMEFATLVQGTMTVHQYATRFTELSCFATYLIPDEEKKARKFEQGLNEKLYERVVGFQIRNFSELNANYTFQHGMEGELSLSNTSVTSRFLGTEDNRPLVGQTESPATSSDVE</sequence>
<accession>A0A6P9E653</accession>
<dbReference type="InterPro" id="IPR005162">
    <property type="entry name" value="Retrotrans_gag_dom"/>
</dbReference>
<name>A0A6P9E653_JUGRE</name>
<dbReference type="OrthoDB" id="1936908at2759"/>
<evidence type="ECO:0000256" key="1">
    <source>
        <dbReference type="SAM" id="MobiDB-lite"/>
    </source>
</evidence>
<gene>
    <name evidence="4" type="primary">LOC118347677</name>
</gene>
<dbReference type="AlphaFoldDB" id="A0A6P9E653"/>